<dbReference type="GO" id="GO:0007188">
    <property type="term" value="P:adenylate cyclase-modulating G protein-coupled receptor signaling pathway"/>
    <property type="evidence" value="ECO:0007669"/>
    <property type="project" value="TreeGrafter"/>
</dbReference>
<protein>
    <submittedName>
        <fullName evidence="7">Uncharacterized protein</fullName>
    </submittedName>
</protein>
<dbReference type="InterPro" id="IPR001019">
    <property type="entry name" value="Gprotein_alpha_su"/>
</dbReference>
<dbReference type="GO" id="GO:0005834">
    <property type="term" value="C:heterotrimeric G-protein complex"/>
    <property type="evidence" value="ECO:0007669"/>
    <property type="project" value="TreeGrafter"/>
</dbReference>
<evidence type="ECO:0000256" key="2">
    <source>
        <dbReference type="ARBA" id="ARBA00022741"/>
    </source>
</evidence>
<dbReference type="VEuPathDB" id="AmoebaDB:NF0011570"/>
<evidence type="ECO:0000256" key="5">
    <source>
        <dbReference type="PIRSR" id="PIRSR601019-1"/>
    </source>
</evidence>
<dbReference type="VEuPathDB" id="AmoebaDB:NfTy_025410"/>
<dbReference type="Gene3D" id="1.10.400.10">
    <property type="entry name" value="GI Alpha 1, domain 2-like"/>
    <property type="match status" value="1"/>
</dbReference>
<dbReference type="GO" id="GO:0031683">
    <property type="term" value="F:G-protein beta/gamma-subunit complex binding"/>
    <property type="evidence" value="ECO:0007669"/>
    <property type="project" value="InterPro"/>
</dbReference>
<dbReference type="GO" id="GO:0046872">
    <property type="term" value="F:metal ion binding"/>
    <property type="evidence" value="ECO:0007669"/>
    <property type="project" value="UniProtKB-KW"/>
</dbReference>
<feature type="region of interest" description="Disordered" evidence="6">
    <location>
        <begin position="1"/>
        <end position="21"/>
    </location>
</feature>
<dbReference type="PROSITE" id="PS51882">
    <property type="entry name" value="G_ALPHA"/>
    <property type="match status" value="1"/>
</dbReference>
<feature type="compositionally biased region" description="Low complexity" evidence="6">
    <location>
        <begin position="9"/>
        <end position="21"/>
    </location>
</feature>
<dbReference type="InterPro" id="IPR011025">
    <property type="entry name" value="GproteinA_insert"/>
</dbReference>
<dbReference type="SUPFAM" id="SSF47895">
    <property type="entry name" value="Transducin (alpha subunit), insertion domain"/>
    <property type="match status" value="1"/>
</dbReference>
<dbReference type="Gene3D" id="3.40.50.300">
    <property type="entry name" value="P-loop containing nucleotide triphosphate hydrolases"/>
    <property type="match status" value="1"/>
</dbReference>
<dbReference type="GO" id="GO:0005737">
    <property type="term" value="C:cytoplasm"/>
    <property type="evidence" value="ECO:0007669"/>
    <property type="project" value="TreeGrafter"/>
</dbReference>
<feature type="binding site" evidence="5">
    <location>
        <begin position="395"/>
        <end position="398"/>
    </location>
    <ligand>
        <name>GTP</name>
        <dbReference type="ChEBI" id="CHEBI:37565"/>
    </ligand>
</feature>
<dbReference type="VEuPathDB" id="AmoebaDB:FDP41_000149"/>
<dbReference type="GO" id="GO:0003924">
    <property type="term" value="F:GTPase activity"/>
    <property type="evidence" value="ECO:0007669"/>
    <property type="project" value="InterPro"/>
</dbReference>
<dbReference type="SMART" id="SM00275">
    <property type="entry name" value="G_alpha"/>
    <property type="match status" value="1"/>
</dbReference>
<keyword evidence="3 5" id="KW-0342">GTP-binding</keyword>
<evidence type="ECO:0000256" key="4">
    <source>
        <dbReference type="ARBA" id="ARBA00023224"/>
    </source>
</evidence>
<keyword evidence="1" id="KW-0479">Metal-binding</keyword>
<sequence length="905" mass="104952">MLSEASDQTSSNTSSTTTIAGNNINNLPIVPLFKSETTHLHIRSELPQRKKMFGGSGETSPKQFLESSTTSQRVKIAHGNTPTPEGTTVDRTFGVVGSKWGGKTTFLSHLRQLYGKKYSIIDKASLGDRIRGSILKSFVNLLGATTYFLEQEEFLVEHHEKVTEYLLNYKFTKELKSSSSNTATNPEPRSKIDEMRQLKLALKSMPLSSTEFNDIKSEVIEYFESQKADLHGLGLNQSNMARALEYVEKLWKDKLIQLVYTRYNHRHHVLQVLTNLDYWMNHSSFVFGAKFTPRSKDILRYHDLQQGIESSNVYSVHGVTFVGMDISKLDKITHVFNLQTDIIFVIGLNDYELIDENGENRLEVCVSQFRRICEMIKTHFLEHQSPLKRLTLVLNKFDTFMQKAKSSTDTFLRLELNHPEIFTYYGTTIGTAAHVIRAIIDYFVNIYDSYFRDIRNFPLSIKQVNKFRLTSPSLNNSVLNVCVTSALDRTNMEDFWNFILTGYQGIEQRAYSSCGSWIPFRMCRSSLHTQYGSSYLNWGETIYLSTKDFGGFQFAVHDMILETKCPELAKMVEREKSNGLNPNSENSNITSISINLLTFEEMAEIIRRMYDGCYIDLVTFRKMYHKLKVVELSDKEKSKNKPKIIMKALSKLKKFKKSEQFRFNTSNPFELVDYSMLFEENQSILPELYDILLFHQNGSLKGYKFMLSVHLPGFVLERNYHVLVPYFKISSYQNVLRMLNHVKNIEIRNWDDLVEMIYISKMWKFDDNSLLVERLKGLLRHILSPENVFQLIPYFSKDCIDFSTLPEHATRLSKKKWTLLDRLPSDCIHHISSFLYGAFKTNPSNSLIDQDYLSFICSLGHTAFFTFLANIPQTSLKQFVWKTKHTDFSLFLRECQLFVEKHHLK</sequence>
<dbReference type="GeneID" id="68107367"/>
<dbReference type="EMBL" id="VFQX01000001">
    <property type="protein sequence ID" value="KAF0985110.1"/>
    <property type="molecule type" value="Genomic_DNA"/>
</dbReference>
<dbReference type="Pfam" id="PF00503">
    <property type="entry name" value="G-alpha"/>
    <property type="match status" value="1"/>
</dbReference>
<accession>A0A6A5CHY9</accession>
<keyword evidence="8" id="KW-1185">Reference proteome</keyword>
<evidence type="ECO:0000313" key="8">
    <source>
        <dbReference type="Proteomes" id="UP000444721"/>
    </source>
</evidence>
<dbReference type="OMA" id="WIPFRMC"/>
<name>A0A6A5CHY9_NAEFO</name>
<evidence type="ECO:0000313" key="7">
    <source>
        <dbReference type="EMBL" id="KAF0985110.1"/>
    </source>
</evidence>
<dbReference type="RefSeq" id="XP_044569823.1">
    <property type="nucleotide sequence ID" value="XM_044704579.1"/>
</dbReference>
<comment type="caution">
    <text evidence="7">The sequence shown here is derived from an EMBL/GenBank/DDBJ whole genome shotgun (WGS) entry which is preliminary data.</text>
</comment>
<keyword evidence="2 5" id="KW-0547">Nucleotide-binding</keyword>
<dbReference type="AlphaFoldDB" id="A0A6A5CHY9"/>
<evidence type="ECO:0000256" key="3">
    <source>
        <dbReference type="ARBA" id="ARBA00023134"/>
    </source>
</evidence>
<dbReference type="OrthoDB" id="10316716at2759"/>
<dbReference type="Proteomes" id="UP000444721">
    <property type="component" value="Unassembled WGS sequence"/>
</dbReference>
<organism evidence="7 8">
    <name type="scientific">Naegleria fowleri</name>
    <name type="common">Brain eating amoeba</name>
    <dbReference type="NCBI Taxonomy" id="5763"/>
    <lineage>
        <taxon>Eukaryota</taxon>
        <taxon>Discoba</taxon>
        <taxon>Heterolobosea</taxon>
        <taxon>Tetramitia</taxon>
        <taxon>Eutetramitia</taxon>
        <taxon>Vahlkampfiidae</taxon>
        <taxon>Naegleria</taxon>
    </lineage>
</organism>
<evidence type="ECO:0000256" key="1">
    <source>
        <dbReference type="ARBA" id="ARBA00022723"/>
    </source>
</evidence>
<dbReference type="PANTHER" id="PTHR10218:SF302">
    <property type="entry name" value="GUANINE NUCLEOTIDE-BINDING PROTEIN ALPHA-5 SUBUNIT"/>
    <property type="match status" value="1"/>
</dbReference>
<proteinExistence type="predicted"/>
<dbReference type="InterPro" id="IPR027417">
    <property type="entry name" value="P-loop_NTPase"/>
</dbReference>
<keyword evidence="4" id="KW-0807">Transducer</keyword>
<dbReference type="GO" id="GO:0005525">
    <property type="term" value="F:GTP binding"/>
    <property type="evidence" value="ECO:0007669"/>
    <property type="project" value="UniProtKB-KW"/>
</dbReference>
<reference evidence="7 8" key="1">
    <citation type="journal article" date="2019" name="Sci. Rep.">
        <title>Nanopore sequencing improves the draft genome of the human pathogenic amoeba Naegleria fowleri.</title>
        <authorList>
            <person name="Liechti N."/>
            <person name="Schurch N."/>
            <person name="Bruggmann R."/>
            <person name="Wittwer M."/>
        </authorList>
    </citation>
    <scope>NUCLEOTIDE SEQUENCE [LARGE SCALE GENOMIC DNA]</scope>
    <source>
        <strain evidence="7 8">ATCC 30894</strain>
    </source>
</reference>
<gene>
    <name evidence="7" type="ORF">FDP41_000149</name>
</gene>
<evidence type="ECO:0000256" key="6">
    <source>
        <dbReference type="SAM" id="MobiDB-lite"/>
    </source>
</evidence>
<dbReference type="PANTHER" id="PTHR10218">
    <property type="entry name" value="GTP-BINDING PROTEIN ALPHA SUBUNIT"/>
    <property type="match status" value="1"/>
</dbReference>
<dbReference type="GO" id="GO:0001664">
    <property type="term" value="F:G protein-coupled receptor binding"/>
    <property type="evidence" value="ECO:0007669"/>
    <property type="project" value="TreeGrafter"/>
</dbReference>